<evidence type="ECO:0000313" key="5">
    <source>
        <dbReference type="Proteomes" id="UP001530400"/>
    </source>
</evidence>
<keyword evidence="5" id="KW-1185">Reference proteome</keyword>
<dbReference type="InterPro" id="IPR007719">
    <property type="entry name" value="PCS_N"/>
</dbReference>
<protein>
    <recommendedName>
        <fullName evidence="1">glutathione gamma-glutamylcysteinyltransferase</fullName>
        <ecNumber evidence="1">2.3.2.15</ecNumber>
    </recommendedName>
</protein>
<gene>
    <name evidence="4" type="ORF">ACHAWO_004544</name>
</gene>
<proteinExistence type="predicted"/>
<dbReference type="SUPFAM" id="SSF54001">
    <property type="entry name" value="Cysteine proteinases"/>
    <property type="match status" value="1"/>
</dbReference>
<accession>A0ABD3NG38</accession>
<organism evidence="4 5">
    <name type="scientific">Cyclotella atomus</name>
    <dbReference type="NCBI Taxonomy" id="382360"/>
    <lineage>
        <taxon>Eukaryota</taxon>
        <taxon>Sar</taxon>
        <taxon>Stramenopiles</taxon>
        <taxon>Ochrophyta</taxon>
        <taxon>Bacillariophyta</taxon>
        <taxon>Coscinodiscophyceae</taxon>
        <taxon>Thalassiosirophycidae</taxon>
        <taxon>Stephanodiscales</taxon>
        <taxon>Stephanodiscaceae</taxon>
        <taxon>Cyclotella</taxon>
    </lineage>
</organism>
<dbReference type="AlphaFoldDB" id="A0ABD3NG38"/>
<dbReference type="Pfam" id="PF05023">
    <property type="entry name" value="Phytochelatin"/>
    <property type="match status" value="1"/>
</dbReference>
<feature type="domain" description="Peptidase C83" evidence="3">
    <location>
        <begin position="89"/>
        <end position="283"/>
    </location>
</feature>
<dbReference type="GO" id="GO:0016756">
    <property type="term" value="F:glutathione gamma-glutamylcysteinyltransferase activity"/>
    <property type="evidence" value="ECO:0007669"/>
    <property type="project" value="UniProtKB-EC"/>
</dbReference>
<dbReference type="EC" id="2.3.2.15" evidence="1"/>
<dbReference type="InterPro" id="IPR038156">
    <property type="entry name" value="PCS_N_sf"/>
</dbReference>
<dbReference type="Gene3D" id="3.90.70.30">
    <property type="entry name" value="Phytochelatin synthase, N-terminal domain"/>
    <property type="match status" value="1"/>
</dbReference>
<evidence type="ECO:0000256" key="2">
    <source>
        <dbReference type="ARBA" id="ARBA00022539"/>
    </source>
</evidence>
<evidence type="ECO:0000259" key="3">
    <source>
        <dbReference type="Pfam" id="PF05023"/>
    </source>
</evidence>
<dbReference type="Proteomes" id="UP001530400">
    <property type="component" value="Unassembled WGS sequence"/>
</dbReference>
<comment type="caution">
    <text evidence="4">The sequence shown here is derived from an EMBL/GenBank/DDBJ whole genome shotgun (WGS) entry which is preliminary data.</text>
</comment>
<evidence type="ECO:0000256" key="1">
    <source>
        <dbReference type="ARBA" id="ARBA00012468"/>
    </source>
</evidence>
<keyword evidence="2" id="KW-0104">Cadmium</keyword>
<dbReference type="EMBL" id="JALLPJ020001215">
    <property type="protein sequence ID" value="KAL3773936.1"/>
    <property type="molecule type" value="Genomic_DNA"/>
</dbReference>
<dbReference type="InterPro" id="IPR038765">
    <property type="entry name" value="Papain-like_cys_pep_sf"/>
</dbReference>
<evidence type="ECO:0000313" key="4">
    <source>
        <dbReference type="EMBL" id="KAL3773936.1"/>
    </source>
</evidence>
<sequence>MSTPASNTAKSAPVLTEDHQLVVPTPARPPATLFEIVLFRGLFPVLGPLFFSYKCLTDSFFRKTIFSVYSMVSEATKRPETAAWYFQDKKLLSQLWEMDSAKAYLNNEGEPQLEYQLREGYCGSATQRCVLKSLGYTDIREQHHGESKPQPWCEHASEMASKSSHGTSYELETKIVEGSVSYDDFLETLRDGLANKDCRIACNFLRPALTGFPGWRIFPMNFLIGLMGGHFSPILGTLDVPEVDSPLVAVWDTNHKYNGAYFVTAKKLYNAVHSIDLSAKKHRALIVVTKKKVGSA</sequence>
<name>A0ABD3NG38_9STRA</name>
<reference evidence="4 5" key="1">
    <citation type="submission" date="2024-10" db="EMBL/GenBank/DDBJ databases">
        <title>Updated reference genomes for cyclostephanoid diatoms.</title>
        <authorList>
            <person name="Roberts W.R."/>
            <person name="Alverson A.J."/>
        </authorList>
    </citation>
    <scope>NUCLEOTIDE SEQUENCE [LARGE SCALE GENOMIC DNA]</scope>
    <source>
        <strain evidence="4 5">AJA010-31</strain>
    </source>
</reference>